<dbReference type="PROSITE" id="PS50112">
    <property type="entry name" value="PAS"/>
    <property type="match status" value="1"/>
</dbReference>
<dbReference type="SUPFAM" id="SSF55874">
    <property type="entry name" value="ATPase domain of HSP90 chaperone/DNA topoisomerase II/histidine kinase"/>
    <property type="match status" value="1"/>
</dbReference>
<keyword evidence="4 11" id="KW-0808">Transferase</keyword>
<dbReference type="Pfam" id="PF02518">
    <property type="entry name" value="HATPase_c"/>
    <property type="match status" value="1"/>
</dbReference>
<reference evidence="11" key="1">
    <citation type="submission" date="2024-05" db="EMBL/GenBank/DDBJ databases">
        <title>Isolation and characterization of Sporomusa carbonis sp. nov., a carboxydotrophic hydrogenogen in the genus of Sporomusa isolated from a charcoal burning pile.</title>
        <authorList>
            <person name="Boeer T."/>
            <person name="Rosenbaum F."/>
            <person name="Eysell L."/>
            <person name="Mueller V."/>
            <person name="Daniel R."/>
            <person name="Poehlein A."/>
        </authorList>
    </citation>
    <scope>NUCLEOTIDE SEQUENCE [LARGE SCALE GENOMIC DNA]</scope>
    <source>
        <strain evidence="11">DSM 3132</strain>
    </source>
</reference>
<dbReference type="InterPro" id="IPR005467">
    <property type="entry name" value="His_kinase_dom"/>
</dbReference>
<sequence>MRSIETLDELFLKVFMFNPCPMAISNIDDGKYIAVNDALLYILGYNKEDVIGKTSLELGIMDNSDRKKAIRLMKSQGRLRDFEILIRCKNNKPIHGIFNAEFITIQGQPYLLSVMTDITVKKQLEQDFIYLEKLNLISQMSAGISHEIRNPMTTVRGFLQFFMQKPAYAYHRNYFELMISELDRVNAIISDFLSITTSDPLNSAYTLQDLQELLEQLRPIIEANALEKRNRMLYCLANTPKIMINEKEIQQIILNLVRNGFDSMPVGGTLIIKTFLQENHVVLAIQDQGKGIDKAILQKLGTPFLTTKDYGTGLGLAVCYGIAHRHRAKINVTTSPQGTTFEVHFPLAQSDE</sequence>
<dbReference type="InterPro" id="IPR004358">
    <property type="entry name" value="Sig_transdc_His_kin-like_C"/>
</dbReference>
<keyword evidence="6 11" id="KW-0418">Kinase</keyword>
<dbReference type="InterPro" id="IPR003661">
    <property type="entry name" value="HisK_dim/P_dom"/>
</dbReference>
<evidence type="ECO:0000256" key="6">
    <source>
        <dbReference type="ARBA" id="ARBA00022777"/>
    </source>
</evidence>
<evidence type="ECO:0000256" key="2">
    <source>
        <dbReference type="ARBA" id="ARBA00012438"/>
    </source>
</evidence>
<evidence type="ECO:0000256" key="1">
    <source>
        <dbReference type="ARBA" id="ARBA00000085"/>
    </source>
</evidence>
<dbReference type="Pfam" id="PF13426">
    <property type="entry name" value="PAS_9"/>
    <property type="match status" value="1"/>
</dbReference>
<dbReference type="RefSeq" id="WP_093793358.1">
    <property type="nucleotide sequence ID" value="NZ_CP155571.1"/>
</dbReference>
<dbReference type="PANTHER" id="PTHR43065">
    <property type="entry name" value="SENSOR HISTIDINE KINASE"/>
    <property type="match status" value="1"/>
</dbReference>
<feature type="domain" description="PAS" evidence="10">
    <location>
        <begin position="29"/>
        <end position="56"/>
    </location>
</feature>
<dbReference type="InterPro" id="IPR000014">
    <property type="entry name" value="PAS"/>
</dbReference>
<dbReference type="CDD" id="cd00082">
    <property type="entry name" value="HisKA"/>
    <property type="match status" value="1"/>
</dbReference>
<dbReference type="NCBIfam" id="TIGR00229">
    <property type="entry name" value="sensory_box"/>
    <property type="match status" value="1"/>
</dbReference>
<dbReference type="CDD" id="cd00130">
    <property type="entry name" value="PAS"/>
    <property type="match status" value="1"/>
</dbReference>
<dbReference type="Pfam" id="PF00512">
    <property type="entry name" value="HisKA"/>
    <property type="match status" value="1"/>
</dbReference>
<name>A0ABZ3JBD5_SPOA4</name>
<gene>
    <name evidence="11" type="primary">kinA</name>
    <name evidence="11" type="ORF">SPACI_054780</name>
</gene>
<keyword evidence="5" id="KW-0547">Nucleotide-binding</keyword>
<evidence type="ECO:0000256" key="8">
    <source>
        <dbReference type="ARBA" id="ARBA00023012"/>
    </source>
</evidence>
<dbReference type="SMART" id="SM00388">
    <property type="entry name" value="HisKA"/>
    <property type="match status" value="1"/>
</dbReference>
<dbReference type="InterPro" id="IPR036890">
    <property type="entry name" value="HATPase_C_sf"/>
</dbReference>
<keyword evidence="8" id="KW-0902">Two-component regulatory system</keyword>
<dbReference type="PROSITE" id="PS50109">
    <property type="entry name" value="HIS_KIN"/>
    <property type="match status" value="1"/>
</dbReference>
<evidence type="ECO:0000256" key="7">
    <source>
        <dbReference type="ARBA" id="ARBA00022840"/>
    </source>
</evidence>
<dbReference type="PRINTS" id="PR00344">
    <property type="entry name" value="BCTRLSENSOR"/>
</dbReference>
<comment type="catalytic activity">
    <reaction evidence="1">
        <text>ATP + protein L-histidine = ADP + protein N-phospho-L-histidine.</text>
        <dbReference type="EC" id="2.7.13.3"/>
    </reaction>
</comment>
<dbReference type="SUPFAM" id="SSF47384">
    <property type="entry name" value="Homodimeric domain of signal transducing histidine kinase"/>
    <property type="match status" value="1"/>
</dbReference>
<protein>
    <recommendedName>
        <fullName evidence="2">histidine kinase</fullName>
        <ecNumber evidence="2">2.7.13.3</ecNumber>
    </recommendedName>
</protein>
<dbReference type="EC" id="2.7.13.3" evidence="2"/>
<dbReference type="SMART" id="SM00387">
    <property type="entry name" value="HATPase_c"/>
    <property type="match status" value="1"/>
</dbReference>
<dbReference type="InterPro" id="IPR035965">
    <property type="entry name" value="PAS-like_dom_sf"/>
</dbReference>
<organism evidence="11 12">
    <name type="scientific">Sporomusa acidovorans (strain ATCC 49682 / DSM 3132 / Mol)</name>
    <dbReference type="NCBI Taxonomy" id="1123286"/>
    <lineage>
        <taxon>Bacteria</taxon>
        <taxon>Bacillati</taxon>
        <taxon>Bacillota</taxon>
        <taxon>Negativicutes</taxon>
        <taxon>Selenomonadales</taxon>
        <taxon>Sporomusaceae</taxon>
        <taxon>Sporomusa</taxon>
    </lineage>
</organism>
<evidence type="ECO:0000256" key="5">
    <source>
        <dbReference type="ARBA" id="ARBA00022741"/>
    </source>
</evidence>
<evidence type="ECO:0000313" key="12">
    <source>
        <dbReference type="Proteomes" id="UP000216052"/>
    </source>
</evidence>
<dbReference type="GO" id="GO:0004673">
    <property type="term" value="F:protein histidine kinase activity"/>
    <property type="evidence" value="ECO:0007669"/>
    <property type="project" value="UniProtKB-EC"/>
</dbReference>
<dbReference type="Proteomes" id="UP000216052">
    <property type="component" value="Chromosome"/>
</dbReference>
<keyword evidence="7" id="KW-0067">ATP-binding</keyword>
<dbReference type="Gene3D" id="3.30.450.20">
    <property type="entry name" value="PAS domain"/>
    <property type="match status" value="1"/>
</dbReference>
<dbReference type="PANTHER" id="PTHR43065:SF46">
    <property type="entry name" value="C4-DICARBOXYLATE TRANSPORT SENSOR PROTEIN DCTB"/>
    <property type="match status" value="1"/>
</dbReference>
<proteinExistence type="predicted"/>
<dbReference type="Gene3D" id="1.10.287.130">
    <property type="match status" value="1"/>
</dbReference>
<dbReference type="EMBL" id="CP155571">
    <property type="protein sequence ID" value="XFO75358.1"/>
    <property type="molecule type" value="Genomic_DNA"/>
</dbReference>
<feature type="domain" description="Histidine kinase" evidence="9">
    <location>
        <begin position="143"/>
        <end position="349"/>
    </location>
</feature>
<accession>A0ABZ3JBD5</accession>
<dbReference type="InterPro" id="IPR036097">
    <property type="entry name" value="HisK_dim/P_sf"/>
</dbReference>
<keyword evidence="12" id="KW-1185">Reference proteome</keyword>
<evidence type="ECO:0000256" key="4">
    <source>
        <dbReference type="ARBA" id="ARBA00022679"/>
    </source>
</evidence>
<dbReference type="SUPFAM" id="SSF55785">
    <property type="entry name" value="PYP-like sensor domain (PAS domain)"/>
    <property type="match status" value="1"/>
</dbReference>
<evidence type="ECO:0000256" key="3">
    <source>
        <dbReference type="ARBA" id="ARBA00022553"/>
    </source>
</evidence>
<evidence type="ECO:0000313" key="11">
    <source>
        <dbReference type="EMBL" id="XFO75358.1"/>
    </source>
</evidence>
<evidence type="ECO:0000259" key="10">
    <source>
        <dbReference type="PROSITE" id="PS50112"/>
    </source>
</evidence>
<dbReference type="Gene3D" id="3.30.565.10">
    <property type="entry name" value="Histidine kinase-like ATPase, C-terminal domain"/>
    <property type="match status" value="1"/>
</dbReference>
<keyword evidence="3" id="KW-0597">Phosphoprotein</keyword>
<dbReference type="InterPro" id="IPR003594">
    <property type="entry name" value="HATPase_dom"/>
</dbReference>
<evidence type="ECO:0000259" key="9">
    <source>
        <dbReference type="PROSITE" id="PS50109"/>
    </source>
</evidence>